<reference evidence="2" key="1">
    <citation type="submission" date="2023-03" db="EMBL/GenBank/DDBJ databases">
        <title>Massive genome expansion in bonnet fungi (Mycena s.s.) driven by repeated elements and novel gene families across ecological guilds.</title>
        <authorList>
            <consortium name="Lawrence Berkeley National Laboratory"/>
            <person name="Harder C.B."/>
            <person name="Miyauchi S."/>
            <person name="Viragh M."/>
            <person name="Kuo A."/>
            <person name="Thoen E."/>
            <person name="Andreopoulos B."/>
            <person name="Lu D."/>
            <person name="Skrede I."/>
            <person name="Drula E."/>
            <person name="Henrissat B."/>
            <person name="Morin E."/>
            <person name="Kohler A."/>
            <person name="Barry K."/>
            <person name="LaButti K."/>
            <person name="Morin E."/>
            <person name="Salamov A."/>
            <person name="Lipzen A."/>
            <person name="Mereny Z."/>
            <person name="Hegedus B."/>
            <person name="Baldrian P."/>
            <person name="Stursova M."/>
            <person name="Weitz H."/>
            <person name="Taylor A."/>
            <person name="Grigoriev I.V."/>
            <person name="Nagy L.G."/>
            <person name="Martin F."/>
            <person name="Kauserud H."/>
        </authorList>
    </citation>
    <scope>NUCLEOTIDE SEQUENCE</scope>
    <source>
        <strain evidence="2">CBHHK200</strain>
    </source>
</reference>
<name>A0AAD6XJ25_9AGAR</name>
<gene>
    <name evidence="2" type="ORF">C8F04DRAFT_1387435</name>
</gene>
<feature type="compositionally biased region" description="Basic and acidic residues" evidence="1">
    <location>
        <begin position="301"/>
        <end position="327"/>
    </location>
</feature>
<organism evidence="2 3">
    <name type="scientific">Mycena alexandri</name>
    <dbReference type="NCBI Taxonomy" id="1745969"/>
    <lineage>
        <taxon>Eukaryota</taxon>
        <taxon>Fungi</taxon>
        <taxon>Dikarya</taxon>
        <taxon>Basidiomycota</taxon>
        <taxon>Agaricomycotina</taxon>
        <taxon>Agaricomycetes</taxon>
        <taxon>Agaricomycetidae</taxon>
        <taxon>Agaricales</taxon>
        <taxon>Marasmiineae</taxon>
        <taxon>Mycenaceae</taxon>
        <taxon>Mycena</taxon>
    </lineage>
</organism>
<dbReference type="Proteomes" id="UP001218188">
    <property type="component" value="Unassembled WGS sequence"/>
</dbReference>
<evidence type="ECO:0000313" key="3">
    <source>
        <dbReference type="Proteomes" id="UP001218188"/>
    </source>
</evidence>
<accession>A0AAD6XJ25</accession>
<sequence>MLRPEQLVANPSRNLPANPQLRHITATVAPSVSSSATTTLSESRVRNQLLYRQQFCAVTGSAVASLEACHLLNAVRKRKKESPEDAEKRKRDCEEYLTELGLGGGHPFLLNSIFNELLLKRDIHHPLDKSGSICFCPPSHVIMGLTAAFKRANLRWETGPRILETTGVSYGSNNFNVYVLNPTAFLPCEEPLLVQATPRVWNQYIYDAQTGQLRGEQGPLTLRLYGNVSTIAVILNASVKISHAILAAQNSPSDGWVIPPILHRLDSEIKDFLQELYFLPATSTATTAEGEDGAHTLKSSADPRDESGDEDHHYNMDDGHWDQDEHTVQPQDGNSHYERTHQGALHTDITTGDLEEDDLEEEEDDEQALTLEEMDLGLKKLRDPSVAVADKRDIGALMFVPRPRPFRPSHG</sequence>
<feature type="region of interest" description="Disordered" evidence="1">
    <location>
        <begin position="287"/>
        <end position="346"/>
    </location>
</feature>
<comment type="caution">
    <text evidence="2">The sequence shown here is derived from an EMBL/GenBank/DDBJ whole genome shotgun (WGS) entry which is preliminary data.</text>
</comment>
<keyword evidence="3" id="KW-1185">Reference proteome</keyword>
<proteinExistence type="predicted"/>
<dbReference type="AlphaFoldDB" id="A0AAD6XJ25"/>
<evidence type="ECO:0000313" key="2">
    <source>
        <dbReference type="EMBL" id="KAJ7046914.1"/>
    </source>
</evidence>
<evidence type="ECO:0000256" key="1">
    <source>
        <dbReference type="SAM" id="MobiDB-lite"/>
    </source>
</evidence>
<protein>
    <submittedName>
        <fullName evidence="2">Uncharacterized protein</fullName>
    </submittedName>
</protein>
<dbReference type="EMBL" id="JARJCM010000002">
    <property type="protein sequence ID" value="KAJ7046914.1"/>
    <property type="molecule type" value="Genomic_DNA"/>
</dbReference>